<accession>A0ABX1DPM4</accession>
<proteinExistence type="predicted"/>
<organism evidence="1 2">
    <name type="scientific">Brucella haematophila</name>
    <dbReference type="NCBI Taxonomy" id="419474"/>
    <lineage>
        <taxon>Bacteria</taxon>
        <taxon>Pseudomonadati</taxon>
        <taxon>Pseudomonadota</taxon>
        <taxon>Alphaproteobacteria</taxon>
        <taxon>Hyphomicrobiales</taxon>
        <taxon>Brucellaceae</taxon>
        <taxon>Brucella/Ochrobactrum group</taxon>
        <taxon>Brucella</taxon>
    </lineage>
</organism>
<evidence type="ECO:0000313" key="2">
    <source>
        <dbReference type="Proteomes" id="UP000704467"/>
    </source>
</evidence>
<gene>
    <name evidence="1" type="ORF">HED55_03805</name>
</gene>
<sequence>MERSIPVQRNANVHRVYVLVLFKMQAFASSKTHLSQFLENCAAKFMRLFELQNQSLPGQNPTNFTPNITTRKSPAAHCFFGARGLGFERSSYVGINSSTKSFRNSKARGHSFSAHI</sequence>
<comment type="caution">
    <text evidence="1">The sequence shown here is derived from an EMBL/GenBank/DDBJ whole genome shotgun (WGS) entry which is preliminary data.</text>
</comment>
<protein>
    <submittedName>
        <fullName evidence="1">Uncharacterized protein</fullName>
    </submittedName>
</protein>
<evidence type="ECO:0000313" key="1">
    <source>
        <dbReference type="EMBL" id="NKC02810.1"/>
    </source>
</evidence>
<name>A0ABX1DPM4_9HYPH</name>
<reference evidence="1 2" key="1">
    <citation type="submission" date="2020-03" db="EMBL/GenBank/DDBJ databases">
        <title>Whole genome sequencing of clinical and environmental type strains of Ochrobactrum.</title>
        <authorList>
            <person name="Dharne M."/>
        </authorList>
    </citation>
    <scope>NUCLEOTIDE SEQUENCE [LARGE SCALE GENOMIC DNA]</scope>
    <source>
        <strain evidence="1 2">CIP 109452</strain>
    </source>
</reference>
<dbReference type="Proteomes" id="UP000704467">
    <property type="component" value="Unassembled WGS sequence"/>
</dbReference>
<dbReference type="EMBL" id="JAAVLN010000001">
    <property type="protein sequence ID" value="NKC02810.1"/>
    <property type="molecule type" value="Genomic_DNA"/>
</dbReference>
<keyword evidence="2" id="KW-1185">Reference proteome</keyword>